<gene>
    <name evidence="1" type="ORF">DM02DRAFT_547055</name>
</gene>
<proteinExistence type="predicted"/>
<evidence type="ECO:0008006" key="3">
    <source>
        <dbReference type="Google" id="ProtNLM"/>
    </source>
</evidence>
<dbReference type="AlphaFoldDB" id="A0A2V1CYK6"/>
<dbReference type="OrthoDB" id="3923740at2759"/>
<protein>
    <recommendedName>
        <fullName evidence="3">HTH psq-type domain-containing protein</fullName>
    </recommendedName>
</protein>
<sequence length="101" mass="11587">MPPRYKNYYDVEERIQECIAEFNGGIYPSIAAAARDYDVPYDRLRRRVNGNDSKITRPSTNSRLNPAQESALRAYIDRCDTLKMPPLVPQLISAAQRILDL</sequence>
<name>A0A2V1CYK6_9PLEO</name>
<evidence type="ECO:0000313" key="1">
    <source>
        <dbReference type="EMBL" id="PVH90816.1"/>
    </source>
</evidence>
<dbReference type="Proteomes" id="UP000244855">
    <property type="component" value="Unassembled WGS sequence"/>
</dbReference>
<accession>A0A2V1CYK6</accession>
<organism evidence="1 2">
    <name type="scientific">Periconia macrospinosa</name>
    <dbReference type="NCBI Taxonomy" id="97972"/>
    <lineage>
        <taxon>Eukaryota</taxon>
        <taxon>Fungi</taxon>
        <taxon>Dikarya</taxon>
        <taxon>Ascomycota</taxon>
        <taxon>Pezizomycotina</taxon>
        <taxon>Dothideomycetes</taxon>
        <taxon>Pleosporomycetidae</taxon>
        <taxon>Pleosporales</taxon>
        <taxon>Massarineae</taxon>
        <taxon>Periconiaceae</taxon>
        <taxon>Periconia</taxon>
    </lineage>
</organism>
<dbReference type="EMBL" id="KZ806085">
    <property type="protein sequence ID" value="PVH90816.1"/>
    <property type="molecule type" value="Genomic_DNA"/>
</dbReference>
<dbReference type="InterPro" id="IPR009057">
    <property type="entry name" value="Homeodomain-like_sf"/>
</dbReference>
<keyword evidence="2" id="KW-1185">Reference proteome</keyword>
<reference evidence="1 2" key="1">
    <citation type="journal article" date="2018" name="Sci. Rep.">
        <title>Comparative genomics provides insights into the lifestyle and reveals functional heterogeneity of dark septate endophytic fungi.</title>
        <authorList>
            <person name="Knapp D.G."/>
            <person name="Nemeth J.B."/>
            <person name="Barry K."/>
            <person name="Hainaut M."/>
            <person name="Henrissat B."/>
            <person name="Johnson J."/>
            <person name="Kuo A."/>
            <person name="Lim J.H.P."/>
            <person name="Lipzen A."/>
            <person name="Nolan M."/>
            <person name="Ohm R.A."/>
            <person name="Tamas L."/>
            <person name="Grigoriev I.V."/>
            <person name="Spatafora J.W."/>
            <person name="Nagy L.G."/>
            <person name="Kovacs G.M."/>
        </authorList>
    </citation>
    <scope>NUCLEOTIDE SEQUENCE [LARGE SCALE GENOMIC DNA]</scope>
    <source>
        <strain evidence="1 2">DSE2036</strain>
    </source>
</reference>
<evidence type="ECO:0000313" key="2">
    <source>
        <dbReference type="Proteomes" id="UP000244855"/>
    </source>
</evidence>
<feature type="non-terminal residue" evidence="1">
    <location>
        <position position="101"/>
    </location>
</feature>
<dbReference type="SUPFAM" id="SSF46689">
    <property type="entry name" value="Homeodomain-like"/>
    <property type="match status" value="1"/>
</dbReference>